<name>A0A2N8PR51_STRNR</name>
<sequence>MGGSAALMTWVRQARSSRCRSSASTTRSADWLYSPSAACTAQRWMATPWSLAAITPGSRSPSPVISTMSLPAWLREKSVNWACMAASTPILRKIDP</sequence>
<proteinExistence type="predicted"/>
<keyword evidence="2" id="KW-1185">Reference proteome</keyword>
<reference evidence="2" key="1">
    <citation type="submission" date="2015-09" db="EMBL/GenBank/DDBJ databases">
        <authorList>
            <person name="Graham D.E."/>
            <person name="Mahan K.M."/>
            <person name="Klingeman D.M."/>
            <person name="Fida T."/>
            <person name="Giannone R.J."/>
            <person name="Hettich R.L."/>
            <person name="Parry R.J."/>
            <person name="Spain J.C."/>
        </authorList>
    </citation>
    <scope>NUCLEOTIDE SEQUENCE [LARGE SCALE GENOMIC DNA]</scope>
    <source>
        <strain evidence="2">JCM 4701</strain>
    </source>
</reference>
<gene>
    <name evidence="1" type="ORF">AOB60_00965</name>
</gene>
<dbReference type="AlphaFoldDB" id="A0A2N8PR51"/>
<dbReference type="EMBL" id="LJSN01000001">
    <property type="protein sequence ID" value="PNE43510.1"/>
    <property type="molecule type" value="Genomic_DNA"/>
</dbReference>
<evidence type="ECO:0000313" key="2">
    <source>
        <dbReference type="Proteomes" id="UP000236047"/>
    </source>
</evidence>
<evidence type="ECO:0000313" key="1">
    <source>
        <dbReference type="EMBL" id="PNE43510.1"/>
    </source>
</evidence>
<dbReference type="Proteomes" id="UP000236047">
    <property type="component" value="Unassembled WGS sequence"/>
</dbReference>
<comment type="caution">
    <text evidence="1">The sequence shown here is derived from an EMBL/GenBank/DDBJ whole genome shotgun (WGS) entry which is preliminary data.</text>
</comment>
<accession>A0A2N8PR51</accession>
<organism evidence="1 2">
    <name type="scientific">Streptomyces noursei</name>
    <name type="common">Streptomyces albulus</name>
    <dbReference type="NCBI Taxonomy" id="1971"/>
    <lineage>
        <taxon>Bacteria</taxon>
        <taxon>Bacillati</taxon>
        <taxon>Actinomycetota</taxon>
        <taxon>Actinomycetes</taxon>
        <taxon>Kitasatosporales</taxon>
        <taxon>Streptomycetaceae</taxon>
        <taxon>Streptomyces</taxon>
    </lineage>
</organism>
<protein>
    <submittedName>
        <fullName evidence="1">Uncharacterized protein</fullName>
    </submittedName>
</protein>